<dbReference type="CDD" id="cd20298">
    <property type="entry name" value="cupin_UAH"/>
    <property type="match status" value="1"/>
</dbReference>
<name>A0A9P6W6T9_RHOMI</name>
<dbReference type="Gene3D" id="2.60.120.260">
    <property type="entry name" value="Galactose-binding domain-like"/>
    <property type="match status" value="2"/>
</dbReference>
<dbReference type="HAMAP" id="MF_00813">
    <property type="entry name" value="Allantoicase"/>
    <property type="match status" value="1"/>
</dbReference>
<dbReference type="OrthoDB" id="10266039at2759"/>
<comment type="similarity">
    <text evidence="1">Belongs to the allantoicase family.</text>
</comment>
<dbReference type="EMBL" id="PUHQ01000018">
    <property type="protein sequence ID" value="KAG0663728.1"/>
    <property type="molecule type" value="Genomic_DNA"/>
</dbReference>
<dbReference type="InterPro" id="IPR015908">
    <property type="entry name" value="Allantoicase_dom"/>
</dbReference>
<dbReference type="InterPro" id="IPR024060">
    <property type="entry name" value="Ureidoglycolate_lyase_dom_sf"/>
</dbReference>
<dbReference type="GO" id="GO:0000256">
    <property type="term" value="P:allantoin catabolic process"/>
    <property type="evidence" value="ECO:0007669"/>
    <property type="project" value="InterPro"/>
</dbReference>
<evidence type="ECO:0000256" key="5">
    <source>
        <dbReference type="ARBA" id="ARBA00047684"/>
    </source>
</evidence>
<dbReference type="InterPro" id="IPR008979">
    <property type="entry name" value="Galactose-bd-like_sf"/>
</dbReference>
<protein>
    <submittedName>
        <fullName evidence="8">Allantoicase</fullName>
    </submittedName>
</protein>
<dbReference type="GO" id="GO:0006144">
    <property type="term" value="P:purine nucleobase metabolic process"/>
    <property type="evidence" value="ECO:0007669"/>
    <property type="project" value="UniProtKB-KW"/>
</dbReference>
<dbReference type="InterPro" id="IPR047233">
    <property type="entry name" value="UAH_cupin"/>
</dbReference>
<gene>
    <name evidence="8" type="primary">DAL2</name>
    <name evidence="8" type="ORF">C6P46_002297</name>
</gene>
<feature type="region of interest" description="Disordered" evidence="6">
    <location>
        <begin position="331"/>
        <end position="357"/>
    </location>
</feature>
<dbReference type="InterPro" id="IPR005164">
    <property type="entry name" value="Allantoicase"/>
</dbReference>
<dbReference type="NCBIfam" id="TIGR02961">
    <property type="entry name" value="allantoicase"/>
    <property type="match status" value="1"/>
</dbReference>
<dbReference type="PANTHER" id="PTHR12045:SF3">
    <property type="entry name" value="INACTIVE ALLANTOICASE-RELATED"/>
    <property type="match status" value="1"/>
</dbReference>
<keyword evidence="3" id="KW-0659">Purine metabolism</keyword>
<comment type="subunit">
    <text evidence="2">Homodimer.</text>
</comment>
<evidence type="ECO:0000259" key="7">
    <source>
        <dbReference type="Pfam" id="PF03561"/>
    </source>
</evidence>
<dbReference type="PANTHER" id="PTHR12045">
    <property type="entry name" value="ALLANTOICASE"/>
    <property type="match status" value="1"/>
</dbReference>
<dbReference type="Pfam" id="PF03561">
    <property type="entry name" value="Allantoicase"/>
    <property type="match status" value="2"/>
</dbReference>
<organism evidence="8 9">
    <name type="scientific">Rhodotorula mucilaginosa</name>
    <name type="common">Yeast</name>
    <name type="synonym">Rhodotorula rubra</name>
    <dbReference type="NCBI Taxonomy" id="5537"/>
    <lineage>
        <taxon>Eukaryota</taxon>
        <taxon>Fungi</taxon>
        <taxon>Dikarya</taxon>
        <taxon>Basidiomycota</taxon>
        <taxon>Pucciniomycotina</taxon>
        <taxon>Microbotryomycetes</taxon>
        <taxon>Sporidiobolales</taxon>
        <taxon>Sporidiobolaceae</taxon>
        <taxon>Rhodotorula</taxon>
    </lineage>
</organism>
<sequence length="719" mass="77447">MTATFTAVPSSSAPASNGAAPVAGGAVAQRVPLEQFDSVFGSLIGTLPRSSGDYGASADSLRVRIVIIPDSTCRPIFRYRQPRPAHCVSAIHHIVRATPRYAASALKELSSDALGGHVIDVSDEFFCSASNLLKVPPSVSMKGQFGPNGALFDGWESRRHNPTYDWTIIKLGALGSISGFDIDSGHFSGNESPASGVWGAYVPEGQTLKEDSPLVGWRSRQGDSLRMRLARTCFNECMATPLALTGPHLPQWQPLLPITPLGPAQRHLFLLPSASQPVTHLKLTMHPDGGLGRFRAYGRVIPPPAPAHPTGEAVDLAYVLNGGTVTGESDQHFGRGGNLILPGRGKDMGDGWETRRSRGRLGTGKGDWVVVKLAEPGYLEWVDIDTLHFVGNFPNAAELYGINSSEECPKSDDLGWTRILEMTKLGPHRQHFYQLSHPEKAWTHVRLDIHPDGGVKRLRLYGRPASQYPDFSALVPLPAPTPAGQANGTSSSSSLAKVNGASSHARSVPKIPAVPLNPSAFAPYGSVIQSYPDERAAPKEIKIKTVNFGTARKFNHLAPVEYVPPPVGRFTTADGSPIPAGEINFCVFRCEPQNSKQLSATDGTGKRQWNVEVLERHEFSSQAFVPMGGTPAQDGEGQYLVLVALPGSDGQPDLSTLRAFTATHQQGISYRPNVWHAPLISLGADKHDFACVVHETGVPEIDCEIKWFEEGVVAVVEEI</sequence>
<dbReference type="GO" id="GO:0004037">
    <property type="term" value="F:allantoicase activity"/>
    <property type="evidence" value="ECO:0007669"/>
    <property type="project" value="InterPro"/>
</dbReference>
<proteinExistence type="inferred from homology"/>
<evidence type="ECO:0000256" key="4">
    <source>
        <dbReference type="ARBA" id="ARBA00023239"/>
    </source>
</evidence>
<dbReference type="Proteomes" id="UP000777482">
    <property type="component" value="Unassembled WGS sequence"/>
</dbReference>
<dbReference type="GO" id="GO:0050385">
    <property type="term" value="F:ureidoglycolate lyase activity"/>
    <property type="evidence" value="ECO:0007669"/>
    <property type="project" value="UniProtKB-EC"/>
</dbReference>
<dbReference type="SUPFAM" id="SSF49785">
    <property type="entry name" value="Galactose-binding domain-like"/>
    <property type="match status" value="2"/>
</dbReference>
<keyword evidence="9" id="KW-1185">Reference proteome</keyword>
<feature type="domain" description="Allantoicase" evidence="7">
    <location>
        <begin position="322"/>
        <end position="464"/>
    </location>
</feature>
<dbReference type="GO" id="GO:0004848">
    <property type="term" value="F:ureidoglycolate hydrolase activity"/>
    <property type="evidence" value="ECO:0007669"/>
    <property type="project" value="InterPro"/>
</dbReference>
<evidence type="ECO:0000313" key="8">
    <source>
        <dbReference type="EMBL" id="KAG0663728.1"/>
    </source>
</evidence>
<evidence type="ECO:0000256" key="2">
    <source>
        <dbReference type="ARBA" id="ARBA00011738"/>
    </source>
</evidence>
<feature type="domain" description="Allantoicase" evidence="7">
    <location>
        <begin position="115"/>
        <end position="300"/>
    </location>
</feature>
<evidence type="ECO:0000256" key="6">
    <source>
        <dbReference type="SAM" id="MobiDB-lite"/>
    </source>
</evidence>
<evidence type="ECO:0000256" key="1">
    <source>
        <dbReference type="ARBA" id="ARBA00009242"/>
    </source>
</evidence>
<dbReference type="Pfam" id="PF04115">
    <property type="entry name" value="Ureidogly_lyase"/>
    <property type="match status" value="1"/>
</dbReference>
<evidence type="ECO:0000256" key="3">
    <source>
        <dbReference type="ARBA" id="ARBA00022631"/>
    </source>
</evidence>
<comment type="caution">
    <text evidence="8">The sequence shown here is derived from an EMBL/GenBank/DDBJ whole genome shotgun (WGS) entry which is preliminary data.</text>
</comment>
<feature type="compositionally biased region" description="Basic and acidic residues" evidence="6">
    <location>
        <begin position="344"/>
        <end position="356"/>
    </location>
</feature>
<dbReference type="SUPFAM" id="SSF51182">
    <property type="entry name" value="RmlC-like cupins"/>
    <property type="match status" value="1"/>
</dbReference>
<dbReference type="InterPro" id="IPR007247">
    <property type="entry name" value="Ureidogly_lyase"/>
</dbReference>
<dbReference type="Gene3D" id="2.60.120.480">
    <property type="entry name" value="Ureidoglycolate hydrolase"/>
    <property type="match status" value="1"/>
</dbReference>
<dbReference type="AlphaFoldDB" id="A0A9P6W6T9"/>
<keyword evidence="4" id="KW-0456">Lyase</keyword>
<evidence type="ECO:0000313" key="9">
    <source>
        <dbReference type="Proteomes" id="UP000777482"/>
    </source>
</evidence>
<accession>A0A9P6W6T9</accession>
<reference evidence="8 9" key="1">
    <citation type="submission" date="2020-11" db="EMBL/GenBank/DDBJ databases">
        <title>Kefir isolates.</title>
        <authorList>
            <person name="Marcisauskas S."/>
            <person name="Kim Y."/>
            <person name="Blasche S."/>
        </authorList>
    </citation>
    <scope>NUCLEOTIDE SEQUENCE [LARGE SCALE GENOMIC DNA]</scope>
    <source>
        <strain evidence="8 9">KR</strain>
    </source>
</reference>
<comment type="catalytic activity">
    <reaction evidence="5">
        <text>(S)-ureidoglycolate = urea + glyoxylate</text>
        <dbReference type="Rhea" id="RHEA:11304"/>
        <dbReference type="ChEBI" id="CHEBI:16199"/>
        <dbReference type="ChEBI" id="CHEBI:36655"/>
        <dbReference type="ChEBI" id="CHEBI:57296"/>
        <dbReference type="EC" id="4.3.2.3"/>
    </reaction>
</comment>
<dbReference type="InterPro" id="IPR011051">
    <property type="entry name" value="RmlC_Cupin_sf"/>
</dbReference>